<name>L0EUD2_LIBCB</name>
<reference evidence="8 9" key="1">
    <citation type="journal article" date="2012" name="Stand. Genomic Sci.">
        <title>Complete genome sequence of Liberibacter crescens BT-1.</title>
        <authorList>
            <person name="Leonard M.T."/>
            <person name="Fagen J.R."/>
            <person name="Davis-Richardson A.G."/>
            <person name="Davis M.J."/>
            <person name="Triplett E.W."/>
        </authorList>
    </citation>
    <scope>NUCLEOTIDE SEQUENCE [LARGE SCALE GENOMIC DNA]</scope>
    <source>
        <strain evidence="8 9">BT-1</strain>
    </source>
</reference>
<dbReference type="Pfam" id="PF17827">
    <property type="entry name" value="PrmC_N"/>
    <property type="match status" value="1"/>
</dbReference>
<keyword evidence="3" id="KW-0808">Transferase</keyword>
<dbReference type="AlphaFoldDB" id="L0EUD2"/>
<dbReference type="eggNOG" id="COG2890">
    <property type="taxonomic scope" value="Bacteria"/>
</dbReference>
<dbReference type="STRING" id="1215343.B488_02800"/>
<dbReference type="InterPro" id="IPR040758">
    <property type="entry name" value="PrmC_N"/>
</dbReference>
<evidence type="ECO:0000256" key="5">
    <source>
        <dbReference type="ARBA" id="ARBA00048391"/>
    </source>
</evidence>
<sequence>MVSVGRFLEAAGFNNGMIEARILLSSLTGFSLAQIIGCPDTVLEDKFLSVLEEAIYRRLKREPIYRILGWCEFYGLRLFLSPETLEPRPETELLVSNVLPYLQRIISRKGFARILDLGTGTGAICLALLKECPLSEGVGVDISFQALKFAKKNAIINNVQDRFSVIKSNWFSRVKGCFDVIVSNPPYIASNLIETLEPEVRKFDPLIALDGGLDGLYHYRIIADSVVKHLEKDGICAVEIGYNQKVDVLHVFENHKLSLLQNIQDYGKKDRILIFIPNISL</sequence>
<dbReference type="NCBIfam" id="TIGR00536">
    <property type="entry name" value="hemK_fam"/>
    <property type="match status" value="1"/>
</dbReference>
<proteinExistence type="predicted"/>
<dbReference type="InterPro" id="IPR002052">
    <property type="entry name" value="DNA_methylase_N6_adenine_CS"/>
</dbReference>
<dbReference type="Proteomes" id="UP000010799">
    <property type="component" value="Chromosome"/>
</dbReference>
<dbReference type="HOGENOM" id="CLU_018398_3_1_5"/>
<dbReference type="KEGG" id="lcc:B488_02800"/>
<evidence type="ECO:0000313" key="9">
    <source>
        <dbReference type="Proteomes" id="UP000010799"/>
    </source>
</evidence>
<evidence type="ECO:0000259" key="7">
    <source>
        <dbReference type="Pfam" id="PF17827"/>
    </source>
</evidence>
<gene>
    <name evidence="8" type="ordered locus">B488_02800</name>
</gene>
<keyword evidence="4" id="KW-0949">S-adenosyl-L-methionine</keyword>
<keyword evidence="2 8" id="KW-0489">Methyltransferase</keyword>
<accession>L0EUD2</accession>
<dbReference type="InterPro" id="IPR007848">
    <property type="entry name" value="Small_mtfrase_dom"/>
</dbReference>
<dbReference type="PATRIC" id="fig|1215343.11.peg.290"/>
<dbReference type="SUPFAM" id="SSF53335">
    <property type="entry name" value="S-adenosyl-L-methionine-dependent methyltransferases"/>
    <property type="match status" value="1"/>
</dbReference>
<dbReference type="InterPro" id="IPR050320">
    <property type="entry name" value="N5-glutamine_MTase"/>
</dbReference>
<dbReference type="PANTHER" id="PTHR18895:SF74">
    <property type="entry name" value="MTRF1L RELEASE FACTOR GLUTAMINE METHYLTRANSFERASE"/>
    <property type="match status" value="1"/>
</dbReference>
<dbReference type="NCBIfam" id="TIGR03534">
    <property type="entry name" value="RF_mod_PrmC"/>
    <property type="match status" value="1"/>
</dbReference>
<dbReference type="EC" id="2.1.1.297" evidence="1"/>
<dbReference type="InterPro" id="IPR029063">
    <property type="entry name" value="SAM-dependent_MTases_sf"/>
</dbReference>
<dbReference type="GO" id="GO:0003676">
    <property type="term" value="F:nucleic acid binding"/>
    <property type="evidence" value="ECO:0007669"/>
    <property type="project" value="InterPro"/>
</dbReference>
<dbReference type="EMBL" id="CP003789">
    <property type="protein sequence ID" value="AGA64273.1"/>
    <property type="molecule type" value="Genomic_DNA"/>
</dbReference>
<dbReference type="PANTHER" id="PTHR18895">
    <property type="entry name" value="HEMK METHYLTRANSFERASE"/>
    <property type="match status" value="1"/>
</dbReference>
<evidence type="ECO:0000313" key="8">
    <source>
        <dbReference type="EMBL" id="AGA64273.1"/>
    </source>
</evidence>
<keyword evidence="9" id="KW-1185">Reference proteome</keyword>
<organism evidence="8 9">
    <name type="scientific">Liberibacter crescens (strain BT-1)</name>
    <dbReference type="NCBI Taxonomy" id="1215343"/>
    <lineage>
        <taxon>Bacteria</taxon>
        <taxon>Pseudomonadati</taxon>
        <taxon>Pseudomonadota</taxon>
        <taxon>Alphaproteobacteria</taxon>
        <taxon>Hyphomicrobiales</taxon>
        <taxon>Rhizobiaceae</taxon>
        <taxon>Liberibacter</taxon>
    </lineage>
</organism>
<evidence type="ECO:0000256" key="3">
    <source>
        <dbReference type="ARBA" id="ARBA00022679"/>
    </source>
</evidence>
<dbReference type="Gene3D" id="1.10.8.10">
    <property type="entry name" value="DNA helicase RuvA subunit, C-terminal domain"/>
    <property type="match status" value="1"/>
</dbReference>
<protein>
    <recommendedName>
        <fullName evidence="1">peptide chain release factor N(5)-glutamine methyltransferase</fullName>
        <ecNumber evidence="1">2.1.1.297</ecNumber>
    </recommendedName>
</protein>
<dbReference type="GO" id="GO:0102559">
    <property type="term" value="F:peptide chain release factor N(5)-glutamine methyltransferase activity"/>
    <property type="evidence" value="ECO:0007669"/>
    <property type="project" value="UniProtKB-EC"/>
</dbReference>
<evidence type="ECO:0000259" key="6">
    <source>
        <dbReference type="Pfam" id="PF05175"/>
    </source>
</evidence>
<dbReference type="PROSITE" id="PS00092">
    <property type="entry name" value="N6_MTASE"/>
    <property type="match status" value="1"/>
</dbReference>
<comment type="catalytic activity">
    <reaction evidence="5">
        <text>L-glutaminyl-[peptide chain release factor] + S-adenosyl-L-methionine = N(5)-methyl-L-glutaminyl-[peptide chain release factor] + S-adenosyl-L-homocysteine + H(+)</text>
        <dbReference type="Rhea" id="RHEA:42896"/>
        <dbReference type="Rhea" id="RHEA-COMP:10271"/>
        <dbReference type="Rhea" id="RHEA-COMP:10272"/>
        <dbReference type="ChEBI" id="CHEBI:15378"/>
        <dbReference type="ChEBI" id="CHEBI:30011"/>
        <dbReference type="ChEBI" id="CHEBI:57856"/>
        <dbReference type="ChEBI" id="CHEBI:59789"/>
        <dbReference type="ChEBI" id="CHEBI:61891"/>
        <dbReference type="EC" id="2.1.1.297"/>
    </reaction>
</comment>
<dbReference type="Gene3D" id="3.40.50.150">
    <property type="entry name" value="Vaccinia Virus protein VP39"/>
    <property type="match status" value="1"/>
</dbReference>
<dbReference type="Pfam" id="PF05175">
    <property type="entry name" value="MTS"/>
    <property type="match status" value="1"/>
</dbReference>
<evidence type="ECO:0000256" key="2">
    <source>
        <dbReference type="ARBA" id="ARBA00022603"/>
    </source>
</evidence>
<dbReference type="GO" id="GO:0032259">
    <property type="term" value="P:methylation"/>
    <property type="evidence" value="ECO:0007669"/>
    <property type="project" value="UniProtKB-KW"/>
</dbReference>
<evidence type="ECO:0000256" key="1">
    <source>
        <dbReference type="ARBA" id="ARBA00012771"/>
    </source>
</evidence>
<dbReference type="InterPro" id="IPR004556">
    <property type="entry name" value="HemK-like"/>
</dbReference>
<evidence type="ECO:0000256" key="4">
    <source>
        <dbReference type="ARBA" id="ARBA00022691"/>
    </source>
</evidence>
<feature type="domain" description="Release factor glutamine methyltransferase N-terminal" evidence="7">
    <location>
        <begin position="6"/>
        <end position="69"/>
    </location>
</feature>
<feature type="domain" description="Methyltransferase small" evidence="6">
    <location>
        <begin position="109"/>
        <end position="189"/>
    </location>
</feature>
<dbReference type="CDD" id="cd02440">
    <property type="entry name" value="AdoMet_MTases"/>
    <property type="match status" value="1"/>
</dbReference>
<dbReference type="InterPro" id="IPR019874">
    <property type="entry name" value="RF_methyltr_PrmC"/>
</dbReference>